<keyword evidence="9" id="KW-1185">Reference proteome</keyword>
<sequence>MFVGSSVVVSFILLLLSYRGVSLPSFTLEKGQDGVGSSSDHLPGFEDAPLERNWAMYSPVWPVEQYKKPVLGCQVNQVHILQRHGARYPTSGASKTIISALEKLKTAGSDIHPSLAFLKNYTYELGVADLVTSGAEQLYNSGVTTYKRYEELVESNQNSPPFIRASLSERVVYSASNWSAGFSEANRITEVPISVFMPEEASFNSTLDHNNCPAEGDSDEQTQEWTSVFAPAIAARLAPSANLINDEVYALMSLCPFETAAIGSNGDGKKGLGYGGHITSPWCGVFSHKEFEMFEYEGDVDKFFYTGYVCPLPLSPAYRHLPPFGSPGSNLGRVQGVGYVNELIARLTSQPVVDSTTTNHTLTSLPETFPLDKTIYADFSHDNQMIAIYTALRLLDDYAAPSPSGPQREIDGKRWRTSELVPFAATMVVERLDCGDAQTYVRVLVNDEVQPLEFCGAPADSSDSGSVLRKKNMKAQLDILRNRSKPVAKPEDDASLGPSNGQSGHLPADTMDPLVESDGGDVPQDPDDDENMMAGSSSIAFDDPLPLPTAASPVKQPRKDSAERWQGLLPTLVEPLLTFRDRTVGKVLESFDGPSPCATGSCIILEADIQVIKFDSHQVKKFHHCRCQSLPQVLVAHGLFPTAPSQPRMAISIALLNFYQTLCQFSSDAVTALAGGLAMVYRRRGFRLCSPTGEALRDPIRRGLGHSLQWYDALVVAIERHVTEKVDALKETLPKLPDTISSLPSTLSRSKAFDIVSSAKATPNPSVTLTASDTTSAASTTTGAAATSSTTPSANPSATSGVNPSSTSIPSPSQPASPTQSPPTTTTDNSTSSGSPSPLQSGACHPYLQRLCPACFGGSEFGRSFQQGGDIHVALDGNFHHRHLKSGGDGKPFHSSVRFLSKEFVKSVGERLTEARGRPPKPREVVVPDNVVDSDRDAYKAAKGDSQKKPNDIFDENGLMALVCRHDIPIFVTSIDTPGEQQKDAVALLEALFLMLPLWATVAALYDIACVLDRSTRMVKHPLSTLFESANLSLQYDFFPDGIASRLQFATALLHAYGYQWHCQLHYNPRLRPGLGITDGEGTERLWSRLRKLIGLERRASRAVRIWMLDRQCDAIARDIREDLGKWVRRKIHKNVQKKEGDAVRTLRELSYTVEELRKHWEAQLSEQSSSRSLAPARLKKVLAKVLQLQAQIDALDEEIAEAKAAIRMMDYPPSDATFILQNLEATHRKLKSEAEALYSSLNINDEYPELKNLPLDYLHKLILARDLKITIRKKAIGSFFEWDKLDMAVGGMHEALGTKAHQVTRDAIARRKGAFETLIRKFNQYVTELEEGHRPGYCIPVPKRLPTQLTTLRDMETSHLWEDVWICEDVVPPKWLVDDDVRKGIRAVLALDHCAEERIRLQMEAKNLCHWFRDELQALKLMSQDQRYVKYRSVIRLWLADHLLLIDTWSNPFVPVAVFRDQIQLVERWVASPSTCETATYQARVGTALPSPPSQAQAHNTDMAQADAPSSTPYQPVDPNTSTTHRAAAPNNQEPNEDDLEDEDDEVEIVGERIALQDVIDDDVDSDDAEESLRLVWEMPDPLRMDATLWTGVKCYPFVGKCVAWSAPRSVWSTSRLQYTFGGAQLARIDHPQRWLDDELVNGCAILLQQAFQTQDDECAILSSHVIPQLLRNNDSSLDAAWRYNRGSQYWRRPVWILPIHDKTTQHWALAVIRVEAEEIHVFDSFGHRSFISDWLLDIQRVVCRLATLAKDQGLPVSPSLAVLSSWIAKPLQVGQLQHNTHDCGVWVLWLIATLVRGFDFAPITEEGIGQFRKFLARLIRTVPV</sequence>
<evidence type="ECO:0000313" key="8">
    <source>
        <dbReference type="EMBL" id="KAL0063056.1"/>
    </source>
</evidence>
<dbReference type="Proteomes" id="UP001437256">
    <property type="component" value="Unassembled WGS sequence"/>
</dbReference>
<name>A0ABR2ZNB1_9AGAR</name>
<dbReference type="InterPro" id="IPR041320">
    <property type="entry name" value="CxC1"/>
</dbReference>
<feature type="compositionally biased region" description="Polar residues" evidence="5">
    <location>
        <begin position="1495"/>
        <end position="1535"/>
    </location>
</feature>
<protein>
    <recommendedName>
        <fullName evidence="7">Ubiquitin-like protease family profile domain-containing protein</fullName>
    </recommendedName>
</protein>
<dbReference type="Gene3D" id="3.40.395.10">
    <property type="entry name" value="Adenoviral Proteinase, Chain A"/>
    <property type="match status" value="1"/>
</dbReference>
<dbReference type="Gene3D" id="3.40.50.1240">
    <property type="entry name" value="Phosphoglycerate mutase-like"/>
    <property type="match status" value="1"/>
</dbReference>
<comment type="caution">
    <text evidence="8">The sequence shown here is derived from an EMBL/GenBank/DDBJ whole genome shotgun (WGS) entry which is preliminary data.</text>
</comment>
<dbReference type="SUPFAM" id="SSF54001">
    <property type="entry name" value="Cysteine proteinases"/>
    <property type="match status" value="1"/>
</dbReference>
<dbReference type="EMBL" id="JBBXMP010000089">
    <property type="protein sequence ID" value="KAL0063056.1"/>
    <property type="molecule type" value="Genomic_DNA"/>
</dbReference>
<feature type="compositionally biased region" description="Acidic residues" evidence="5">
    <location>
        <begin position="1536"/>
        <end position="1545"/>
    </location>
</feature>
<feature type="region of interest" description="Disordered" evidence="5">
    <location>
        <begin position="762"/>
        <end position="841"/>
    </location>
</feature>
<keyword evidence="6" id="KW-0732">Signal</keyword>
<dbReference type="InterPro" id="IPR029033">
    <property type="entry name" value="His_PPase_superfam"/>
</dbReference>
<accession>A0ABR2ZNB1</accession>
<keyword evidence="4" id="KW-0175">Coiled coil</keyword>
<proteinExistence type="inferred from homology"/>
<feature type="chain" id="PRO_5045634125" description="Ubiquitin-like protease family profile domain-containing protein" evidence="6">
    <location>
        <begin position="23"/>
        <end position="1826"/>
    </location>
</feature>
<dbReference type="Pfam" id="PF00328">
    <property type="entry name" value="His_Phos_2"/>
    <property type="match status" value="1"/>
</dbReference>
<dbReference type="InterPro" id="IPR003653">
    <property type="entry name" value="Peptidase_C48_C"/>
</dbReference>
<dbReference type="PANTHER" id="PTHR33096:SF1">
    <property type="entry name" value="CXC1-LIKE CYSTEINE CLUSTER ASSOCIATED WITH KDZ TRANSPOSASES DOMAIN-CONTAINING PROTEIN"/>
    <property type="match status" value="1"/>
</dbReference>
<dbReference type="Pfam" id="PF18802">
    <property type="entry name" value="CxC1"/>
    <property type="match status" value="1"/>
</dbReference>
<evidence type="ECO:0000256" key="4">
    <source>
        <dbReference type="SAM" id="Coils"/>
    </source>
</evidence>
<gene>
    <name evidence="8" type="ORF">AAF712_010082</name>
</gene>
<dbReference type="Pfam" id="PF18758">
    <property type="entry name" value="KDZ"/>
    <property type="match status" value="1"/>
</dbReference>
<evidence type="ECO:0000256" key="2">
    <source>
        <dbReference type="ARBA" id="ARBA00022670"/>
    </source>
</evidence>
<dbReference type="PROSITE" id="PS50600">
    <property type="entry name" value="ULP_PROTEASE"/>
    <property type="match status" value="1"/>
</dbReference>
<evidence type="ECO:0000256" key="6">
    <source>
        <dbReference type="SAM" id="SignalP"/>
    </source>
</evidence>
<feature type="region of interest" description="Disordered" evidence="5">
    <location>
        <begin position="1488"/>
        <end position="1545"/>
    </location>
</feature>
<evidence type="ECO:0000259" key="7">
    <source>
        <dbReference type="PROSITE" id="PS50600"/>
    </source>
</evidence>
<feature type="region of interest" description="Disordered" evidence="5">
    <location>
        <begin position="481"/>
        <end position="558"/>
    </location>
</feature>
<dbReference type="CDD" id="cd07061">
    <property type="entry name" value="HP_HAP_like"/>
    <property type="match status" value="1"/>
</dbReference>
<feature type="domain" description="Ubiquitin-like protease family profile" evidence="7">
    <location>
        <begin position="1620"/>
        <end position="1796"/>
    </location>
</feature>
<dbReference type="InterPro" id="IPR000560">
    <property type="entry name" value="His_Pase_clade-2"/>
</dbReference>
<dbReference type="InterPro" id="IPR033379">
    <property type="entry name" value="Acid_Pase_AS"/>
</dbReference>
<dbReference type="SUPFAM" id="SSF53254">
    <property type="entry name" value="Phosphoglycerate mutase-like"/>
    <property type="match status" value="1"/>
</dbReference>
<evidence type="ECO:0000313" key="9">
    <source>
        <dbReference type="Proteomes" id="UP001437256"/>
    </source>
</evidence>
<keyword evidence="3" id="KW-0378">Hydrolase</keyword>
<dbReference type="InterPro" id="IPR038765">
    <property type="entry name" value="Papain-like_cys_pep_sf"/>
</dbReference>
<evidence type="ECO:0000256" key="3">
    <source>
        <dbReference type="ARBA" id="ARBA00022801"/>
    </source>
</evidence>
<feature type="compositionally biased region" description="Low complexity" evidence="5">
    <location>
        <begin position="768"/>
        <end position="841"/>
    </location>
</feature>
<keyword evidence="2" id="KW-0645">Protease</keyword>
<feature type="signal peptide" evidence="6">
    <location>
        <begin position="1"/>
        <end position="22"/>
    </location>
</feature>
<evidence type="ECO:0000256" key="1">
    <source>
        <dbReference type="ARBA" id="ARBA00005234"/>
    </source>
</evidence>
<reference evidence="8 9" key="1">
    <citation type="submission" date="2024-05" db="EMBL/GenBank/DDBJ databases">
        <title>A draft genome resource for the thread blight pathogen Marasmius tenuissimus strain MS-2.</title>
        <authorList>
            <person name="Yulfo-Soto G.E."/>
            <person name="Baruah I.K."/>
            <person name="Amoako-Attah I."/>
            <person name="Bukari Y."/>
            <person name="Meinhardt L.W."/>
            <person name="Bailey B.A."/>
            <person name="Cohen S.P."/>
        </authorList>
    </citation>
    <scope>NUCLEOTIDE SEQUENCE [LARGE SCALE GENOMIC DNA]</scope>
    <source>
        <strain evidence="8 9">MS-2</strain>
    </source>
</reference>
<dbReference type="Pfam" id="PF02902">
    <property type="entry name" value="Peptidase_C48"/>
    <property type="match status" value="1"/>
</dbReference>
<organism evidence="8 9">
    <name type="scientific">Marasmius tenuissimus</name>
    <dbReference type="NCBI Taxonomy" id="585030"/>
    <lineage>
        <taxon>Eukaryota</taxon>
        <taxon>Fungi</taxon>
        <taxon>Dikarya</taxon>
        <taxon>Basidiomycota</taxon>
        <taxon>Agaricomycotina</taxon>
        <taxon>Agaricomycetes</taxon>
        <taxon>Agaricomycetidae</taxon>
        <taxon>Agaricales</taxon>
        <taxon>Marasmiineae</taxon>
        <taxon>Marasmiaceae</taxon>
        <taxon>Marasmius</taxon>
    </lineage>
</organism>
<evidence type="ECO:0000256" key="5">
    <source>
        <dbReference type="SAM" id="MobiDB-lite"/>
    </source>
</evidence>
<feature type="coiled-coil region" evidence="4">
    <location>
        <begin position="1179"/>
        <end position="1241"/>
    </location>
</feature>
<dbReference type="PROSITE" id="PS00778">
    <property type="entry name" value="HIS_ACID_PHOSPHAT_2"/>
    <property type="match status" value="1"/>
</dbReference>
<dbReference type="PROSITE" id="PS00616">
    <property type="entry name" value="HIS_ACID_PHOSPHAT_1"/>
    <property type="match status" value="1"/>
</dbReference>
<dbReference type="PANTHER" id="PTHR33096">
    <property type="entry name" value="CXC2 DOMAIN-CONTAINING PROTEIN"/>
    <property type="match status" value="1"/>
</dbReference>
<dbReference type="InterPro" id="IPR040521">
    <property type="entry name" value="KDZ"/>
</dbReference>
<comment type="similarity">
    <text evidence="1">Belongs to the peptidase C48 family.</text>
</comment>